<dbReference type="EMBL" id="AFQF01000228">
    <property type="protein sequence ID" value="EGU88735.1"/>
    <property type="molecule type" value="Genomic_DNA"/>
</dbReference>
<gene>
    <name evidence="1" type="ORF">FOXB_00749</name>
</gene>
<comment type="caution">
    <text evidence="1">The sequence shown here is derived from an EMBL/GenBank/DDBJ whole genome shotgun (WGS) entry which is preliminary data.</text>
</comment>
<protein>
    <submittedName>
        <fullName evidence="1">Uncharacterized protein</fullName>
    </submittedName>
</protein>
<evidence type="ECO:0000313" key="1">
    <source>
        <dbReference type="EMBL" id="EGU88735.1"/>
    </source>
</evidence>
<proteinExistence type="predicted"/>
<organism evidence="1">
    <name type="scientific">Fusarium oxysporum (strain Fo5176)</name>
    <name type="common">Fusarium vascular wilt</name>
    <dbReference type="NCBI Taxonomy" id="660025"/>
    <lineage>
        <taxon>Eukaryota</taxon>
        <taxon>Fungi</taxon>
        <taxon>Dikarya</taxon>
        <taxon>Ascomycota</taxon>
        <taxon>Pezizomycotina</taxon>
        <taxon>Sordariomycetes</taxon>
        <taxon>Hypocreomycetidae</taxon>
        <taxon>Hypocreales</taxon>
        <taxon>Nectriaceae</taxon>
        <taxon>Fusarium</taxon>
        <taxon>Fusarium oxysporum species complex</taxon>
    </lineage>
</organism>
<dbReference type="AlphaFoldDB" id="F9F2X4"/>
<reference evidence="1" key="1">
    <citation type="journal article" date="2012" name="Mol. Plant Microbe Interact.">
        <title>A highly conserved effector in Fusarium oxysporum is required for full virulence on Arabidopsis.</title>
        <authorList>
            <person name="Thatcher L.F."/>
            <person name="Gardiner D.M."/>
            <person name="Kazan K."/>
            <person name="Manners J."/>
        </authorList>
    </citation>
    <scope>NUCLEOTIDE SEQUENCE [LARGE SCALE GENOMIC DNA]</scope>
    <source>
        <strain evidence="1">Fo5176</strain>
    </source>
</reference>
<dbReference type="STRING" id="660025.F9F2X4"/>
<sequence length="233" mass="25030">MSGYRTESDAGVTHTPLQAKLAIGRTRRVVDKARFAVGWNIPSRCTPARCDTYDIFGRRMSSSCYAMCLTTIRRLQGKLTAKMLCGDVAGLCPTSRAVWAEEWLSGGRQAAALVRLIWAGFKAGGIGHVGLPSRDSTGGPLPLADLSSLPRGPTGLSCSGFGRFKAGEIGGTLTAKMFAHEADFVPIMGVVIHGDDQDSGYDKGSVFYSKVGRAHLFGAYILLERRLRITGRD</sequence>
<accession>F9F2X4</accession>
<name>F9F2X4_FUSOF</name>